<keyword evidence="3" id="KW-1185">Reference proteome</keyword>
<dbReference type="AlphaFoldDB" id="A0A6A7AYK5"/>
<evidence type="ECO:0000313" key="2">
    <source>
        <dbReference type="EMBL" id="KAF2848371.1"/>
    </source>
</evidence>
<protein>
    <submittedName>
        <fullName evidence="2">Uncharacterized protein</fullName>
    </submittedName>
</protein>
<gene>
    <name evidence="2" type="ORF">T440DRAFT_470240</name>
</gene>
<proteinExistence type="predicted"/>
<evidence type="ECO:0000313" key="3">
    <source>
        <dbReference type="Proteomes" id="UP000799423"/>
    </source>
</evidence>
<accession>A0A6A7AYK5</accession>
<feature type="compositionally biased region" description="Basic residues" evidence="1">
    <location>
        <begin position="15"/>
        <end position="39"/>
    </location>
</feature>
<reference evidence="2" key="1">
    <citation type="submission" date="2020-01" db="EMBL/GenBank/DDBJ databases">
        <authorList>
            <consortium name="DOE Joint Genome Institute"/>
            <person name="Haridas S."/>
            <person name="Albert R."/>
            <person name="Binder M."/>
            <person name="Bloem J."/>
            <person name="Labutti K."/>
            <person name="Salamov A."/>
            <person name="Andreopoulos B."/>
            <person name="Baker S.E."/>
            <person name="Barry K."/>
            <person name="Bills G."/>
            <person name="Bluhm B.H."/>
            <person name="Cannon C."/>
            <person name="Castanera R."/>
            <person name="Culley D.E."/>
            <person name="Daum C."/>
            <person name="Ezra D."/>
            <person name="Gonzalez J.B."/>
            <person name="Henrissat B."/>
            <person name="Kuo A."/>
            <person name="Liang C."/>
            <person name="Lipzen A."/>
            <person name="Lutzoni F."/>
            <person name="Magnuson J."/>
            <person name="Mondo S."/>
            <person name="Nolan M."/>
            <person name="Ohm R."/>
            <person name="Pangilinan J."/>
            <person name="Park H.-J."/>
            <person name="Ramirez L."/>
            <person name="Alfaro M."/>
            <person name="Sun H."/>
            <person name="Tritt A."/>
            <person name="Yoshinaga Y."/>
            <person name="Zwiers L.-H."/>
            <person name="Turgeon B.G."/>
            <person name="Goodwin S.B."/>
            <person name="Spatafora J.W."/>
            <person name="Crous P.W."/>
            <person name="Grigoriev I.V."/>
        </authorList>
    </citation>
    <scope>NUCLEOTIDE SEQUENCE</scope>
    <source>
        <strain evidence="2">IPT5</strain>
    </source>
</reference>
<evidence type="ECO:0000256" key="1">
    <source>
        <dbReference type="SAM" id="MobiDB-lite"/>
    </source>
</evidence>
<feature type="region of interest" description="Disordered" evidence="1">
    <location>
        <begin position="1"/>
        <end position="64"/>
    </location>
</feature>
<feature type="compositionally biased region" description="Polar residues" evidence="1">
    <location>
        <begin position="1"/>
        <end position="14"/>
    </location>
</feature>
<sequence>MDTTPTDLNTIQTSHRFHMPHPHPHLHMHFPHHLPRSLQHKPSSIAQGKMPQVETPEQGESKGKLHVRLQLRKHFDEWMRDVAEVYGRV</sequence>
<name>A0A6A7AYK5_9PLEO</name>
<dbReference type="Proteomes" id="UP000799423">
    <property type="component" value="Unassembled WGS sequence"/>
</dbReference>
<dbReference type="EMBL" id="MU006318">
    <property type="protein sequence ID" value="KAF2848371.1"/>
    <property type="molecule type" value="Genomic_DNA"/>
</dbReference>
<organism evidence="2 3">
    <name type="scientific">Plenodomus tracheiphilus IPT5</name>
    <dbReference type="NCBI Taxonomy" id="1408161"/>
    <lineage>
        <taxon>Eukaryota</taxon>
        <taxon>Fungi</taxon>
        <taxon>Dikarya</taxon>
        <taxon>Ascomycota</taxon>
        <taxon>Pezizomycotina</taxon>
        <taxon>Dothideomycetes</taxon>
        <taxon>Pleosporomycetidae</taxon>
        <taxon>Pleosporales</taxon>
        <taxon>Pleosporineae</taxon>
        <taxon>Leptosphaeriaceae</taxon>
        <taxon>Plenodomus</taxon>
    </lineage>
</organism>